<keyword evidence="2" id="KW-1185">Reference proteome</keyword>
<dbReference type="EMBL" id="JACHNH010000001">
    <property type="protein sequence ID" value="MBB4761693.1"/>
    <property type="molecule type" value="Genomic_DNA"/>
</dbReference>
<accession>A0A7W7MP24</accession>
<reference evidence="1 2" key="1">
    <citation type="submission" date="2020-08" db="EMBL/GenBank/DDBJ databases">
        <title>Sequencing the genomes of 1000 actinobacteria strains.</title>
        <authorList>
            <person name="Klenk H.-P."/>
        </authorList>
    </citation>
    <scope>NUCLEOTIDE SEQUENCE [LARGE SCALE GENOMIC DNA]</scope>
    <source>
        <strain evidence="1 2">DSM 43149</strain>
    </source>
</reference>
<evidence type="ECO:0000313" key="2">
    <source>
        <dbReference type="Proteomes" id="UP000578112"/>
    </source>
</evidence>
<organism evidence="1 2">
    <name type="scientific">Actinoplanes digitatis</name>
    <dbReference type="NCBI Taxonomy" id="1868"/>
    <lineage>
        <taxon>Bacteria</taxon>
        <taxon>Bacillati</taxon>
        <taxon>Actinomycetota</taxon>
        <taxon>Actinomycetes</taxon>
        <taxon>Micromonosporales</taxon>
        <taxon>Micromonosporaceae</taxon>
        <taxon>Actinoplanes</taxon>
    </lineage>
</organism>
<gene>
    <name evidence="1" type="ORF">BJ971_002249</name>
</gene>
<dbReference type="Proteomes" id="UP000578112">
    <property type="component" value="Unassembled WGS sequence"/>
</dbReference>
<evidence type="ECO:0000313" key="1">
    <source>
        <dbReference type="EMBL" id="MBB4761693.1"/>
    </source>
</evidence>
<dbReference type="RefSeq" id="WP_184992255.1">
    <property type="nucleotide sequence ID" value="NZ_BOMK01000001.1"/>
</dbReference>
<dbReference type="AlphaFoldDB" id="A0A7W7MP24"/>
<protein>
    <submittedName>
        <fullName evidence="1">Uncharacterized protein</fullName>
    </submittedName>
</protein>
<proteinExistence type="predicted"/>
<sequence>MEAIVATGVWLYDGIAPTTVRVVRLDFDFWYAVAEAGGDLEPGEVSGVERGGPAVLRAASAGVAR</sequence>
<name>A0A7W7MP24_9ACTN</name>
<comment type="caution">
    <text evidence="1">The sequence shown here is derived from an EMBL/GenBank/DDBJ whole genome shotgun (WGS) entry which is preliminary data.</text>
</comment>